<dbReference type="RefSeq" id="WP_149196941.1">
    <property type="nucleotide sequence ID" value="NZ_BSOV01000003.1"/>
</dbReference>
<evidence type="ECO:0000313" key="2">
    <source>
        <dbReference type="EMBL" id="QKS52095.1"/>
    </source>
</evidence>
<dbReference type="AlphaFoldDB" id="A0A6N1AJU9"/>
<feature type="transmembrane region" description="Helical" evidence="1">
    <location>
        <begin position="111"/>
        <end position="132"/>
    </location>
</feature>
<dbReference type="EMBL" id="CP054619">
    <property type="protein sequence ID" value="QKS52095.1"/>
    <property type="molecule type" value="Genomic_DNA"/>
</dbReference>
<accession>A0A6N1AJU9</accession>
<gene>
    <name evidence="2" type="ORF">HUE56_16875</name>
</gene>
<proteinExistence type="predicted"/>
<keyword evidence="1" id="KW-0812">Transmembrane</keyword>
<keyword evidence="1" id="KW-0472">Membrane</keyword>
<organism evidence="2 3">
    <name type="scientific">Azospirillum oryzae</name>
    <dbReference type="NCBI Taxonomy" id="286727"/>
    <lineage>
        <taxon>Bacteria</taxon>
        <taxon>Pseudomonadati</taxon>
        <taxon>Pseudomonadota</taxon>
        <taxon>Alphaproteobacteria</taxon>
        <taxon>Rhodospirillales</taxon>
        <taxon>Azospirillaceae</taxon>
        <taxon>Azospirillum</taxon>
    </lineage>
</organism>
<keyword evidence="1" id="KW-1133">Transmembrane helix</keyword>
<dbReference type="Proteomes" id="UP000509702">
    <property type="component" value="Chromosome"/>
</dbReference>
<sequence>MTEQKDSEKPPLAQSESKNTNGELIYSEENRWYFWVAFAFSFIVLFLYYMPLYIFMYKTVGGVQYDDDGKWLSIFISFTDKPENFLNAFHKLLLPLVSIASIFAFKGQRPFSMIFLLILVISGLFLSLYLGVVTEARFVKDAVNSAISPDELDDTFKRMEVFFGRVQETSLMYMMVILGISARNVTGSKGVG</sequence>
<feature type="transmembrane region" description="Helical" evidence="1">
    <location>
        <begin position="32"/>
        <end position="50"/>
    </location>
</feature>
<evidence type="ECO:0000313" key="3">
    <source>
        <dbReference type="Proteomes" id="UP000509702"/>
    </source>
</evidence>
<keyword evidence="3" id="KW-1185">Reference proteome</keyword>
<evidence type="ECO:0000256" key="1">
    <source>
        <dbReference type="SAM" id="Phobius"/>
    </source>
</evidence>
<dbReference type="KEGG" id="aoz:HUE56_16875"/>
<reference evidence="2 3" key="1">
    <citation type="submission" date="2020-06" db="EMBL/GenBank/DDBJ databases">
        <title>Complete genome of Azosprillum oryzae KACC14407.</title>
        <authorList>
            <person name="Kim M."/>
            <person name="Park Y.-J."/>
            <person name="Shin J.-H."/>
        </authorList>
    </citation>
    <scope>NUCLEOTIDE SEQUENCE [LARGE SCALE GENOMIC DNA]</scope>
    <source>
        <strain evidence="2 3">KACC 14407</strain>
    </source>
</reference>
<protein>
    <submittedName>
        <fullName evidence="2">Uncharacterized protein</fullName>
    </submittedName>
</protein>
<name>A0A6N1AJU9_9PROT</name>